<organism evidence="9">
    <name type="scientific">Scylla olivacea</name>
    <name type="common">Orange mud crab</name>
    <name type="synonym">Cancer olivacea</name>
    <dbReference type="NCBI Taxonomy" id="85551"/>
    <lineage>
        <taxon>Eukaryota</taxon>
        <taxon>Metazoa</taxon>
        <taxon>Ecdysozoa</taxon>
        <taxon>Arthropoda</taxon>
        <taxon>Crustacea</taxon>
        <taxon>Multicrustacea</taxon>
        <taxon>Malacostraca</taxon>
        <taxon>Eumalacostraca</taxon>
        <taxon>Eucarida</taxon>
        <taxon>Decapoda</taxon>
        <taxon>Pleocyemata</taxon>
        <taxon>Brachyura</taxon>
        <taxon>Eubrachyura</taxon>
        <taxon>Portunoidea</taxon>
        <taxon>Portunidae</taxon>
        <taxon>Portuninae</taxon>
        <taxon>Scylla</taxon>
    </lineage>
</organism>
<evidence type="ECO:0000256" key="4">
    <source>
        <dbReference type="ARBA" id="ARBA00022454"/>
    </source>
</evidence>
<keyword evidence="7" id="KW-0539">Nucleus</keyword>
<comment type="subcellular location">
    <subcellularLocation>
        <location evidence="2">Chromosome</location>
        <location evidence="2">Telomere</location>
    </subcellularLocation>
    <subcellularLocation>
        <location evidence="1">Nucleus</location>
    </subcellularLocation>
</comment>
<keyword evidence="4" id="KW-0158">Chromosome</keyword>
<name>A0A0N7ZBJ7_SCYOL</name>
<dbReference type="AlphaFoldDB" id="A0A0N7ZBJ7"/>
<dbReference type="InterPro" id="IPR040260">
    <property type="entry name" value="RFA2-like"/>
</dbReference>
<evidence type="ECO:0000313" key="9">
    <source>
        <dbReference type="EMBL" id="JAI61840.1"/>
    </source>
</evidence>
<evidence type="ECO:0000256" key="5">
    <source>
        <dbReference type="ARBA" id="ARBA00022895"/>
    </source>
</evidence>
<dbReference type="PANTHER" id="PTHR13989:SF33">
    <property type="entry name" value="CST COMPLEX SUBUNIT STN1"/>
    <property type="match status" value="1"/>
</dbReference>
<keyword evidence="5" id="KW-0779">Telomere</keyword>
<evidence type="ECO:0000256" key="3">
    <source>
        <dbReference type="ARBA" id="ARBA00017411"/>
    </source>
</evidence>
<reference evidence="9" key="1">
    <citation type="submission" date="2015-09" db="EMBL/GenBank/DDBJ databases">
        <title>Scylla olivacea transcriptome.</title>
        <authorList>
            <person name="Ikhwanuddin M."/>
        </authorList>
    </citation>
    <scope>NUCLEOTIDE SEQUENCE</scope>
</reference>
<dbReference type="Gene3D" id="2.40.50.140">
    <property type="entry name" value="Nucleic acid-binding proteins"/>
    <property type="match status" value="1"/>
</dbReference>
<evidence type="ECO:0000256" key="8">
    <source>
        <dbReference type="ARBA" id="ARBA00030039"/>
    </source>
</evidence>
<evidence type="ECO:0000256" key="1">
    <source>
        <dbReference type="ARBA" id="ARBA00004123"/>
    </source>
</evidence>
<dbReference type="GO" id="GO:0005634">
    <property type="term" value="C:nucleus"/>
    <property type="evidence" value="ECO:0007669"/>
    <property type="project" value="UniProtKB-SubCell"/>
</dbReference>
<evidence type="ECO:0000256" key="7">
    <source>
        <dbReference type="ARBA" id="ARBA00023242"/>
    </source>
</evidence>
<dbReference type="SUPFAM" id="SSF50249">
    <property type="entry name" value="Nucleic acid-binding proteins"/>
    <property type="match status" value="1"/>
</dbReference>
<evidence type="ECO:0000256" key="6">
    <source>
        <dbReference type="ARBA" id="ARBA00023125"/>
    </source>
</evidence>
<dbReference type="GO" id="GO:0003677">
    <property type="term" value="F:DNA binding"/>
    <property type="evidence" value="ECO:0007669"/>
    <property type="project" value="UniProtKB-KW"/>
</dbReference>
<evidence type="ECO:0000256" key="2">
    <source>
        <dbReference type="ARBA" id="ARBA00004574"/>
    </source>
</evidence>
<dbReference type="EMBL" id="GDRN01082386">
    <property type="protein sequence ID" value="JAI61840.1"/>
    <property type="molecule type" value="Transcribed_RNA"/>
</dbReference>
<dbReference type="GO" id="GO:0000781">
    <property type="term" value="C:chromosome, telomeric region"/>
    <property type="evidence" value="ECO:0007669"/>
    <property type="project" value="UniProtKB-SubCell"/>
</dbReference>
<proteinExistence type="predicted"/>
<sequence length="164" mass="19410">MAACVRRFVVAPHCKLYIGELQEENGTFYLGRKQVRYIDILGTITSIVRKSKHTSMKVDDNTATIYCILFHKETYKEEEEEAMLLDDDREEDFSTFVKRVTRRRKRRIKQGDLVNIMGRIGVFNDRWQVVASSVVLVDDCNAEWFRRREVEAQRRSLKVMSVRR</sequence>
<dbReference type="InterPro" id="IPR012340">
    <property type="entry name" value="NA-bd_OB-fold"/>
</dbReference>
<accession>A0A0N7ZBJ7</accession>
<keyword evidence="6" id="KW-0238">DNA-binding</keyword>
<dbReference type="PANTHER" id="PTHR13989">
    <property type="entry name" value="REPLICATION PROTEIN A-RELATED"/>
    <property type="match status" value="1"/>
</dbReference>
<protein>
    <recommendedName>
        <fullName evidence="3">CST complex subunit STN1</fullName>
    </recommendedName>
    <alternativeName>
        <fullName evidence="8">Suppressor of cdc thirteen homolog</fullName>
    </alternativeName>
</protein>